<dbReference type="InterPro" id="IPR008407">
    <property type="entry name" value="Brnchd-chn_aa_trnsp_AzlD"/>
</dbReference>
<keyword evidence="1" id="KW-0472">Membrane</keyword>
<dbReference type="STRING" id="931089.CDES_14000"/>
<sequence>MSEFGLPEGVSLLDVAAVLVPVSIITVLLRQFPFAAMKKVKNNQLMSILGRTMPVGVMIVLVIYTLFGQVSAPGSVLTSLIAVACTGLLHWWKGSAAISIVGGTLVYMLLVNVVF</sequence>
<dbReference type="AlphaFoldDB" id="A0A0M4CZS3"/>
<evidence type="ECO:0000313" key="3">
    <source>
        <dbReference type="Proteomes" id="UP000068067"/>
    </source>
</evidence>
<evidence type="ECO:0008006" key="4">
    <source>
        <dbReference type="Google" id="ProtNLM"/>
    </source>
</evidence>
<dbReference type="Pfam" id="PF05437">
    <property type="entry name" value="AzlD"/>
    <property type="match status" value="1"/>
</dbReference>
<dbReference type="OrthoDB" id="5324916at2"/>
<keyword evidence="1" id="KW-0812">Transmembrane</keyword>
<feature type="transmembrane region" description="Helical" evidence="1">
    <location>
        <begin position="12"/>
        <end position="33"/>
    </location>
</feature>
<evidence type="ECO:0000256" key="1">
    <source>
        <dbReference type="SAM" id="Phobius"/>
    </source>
</evidence>
<dbReference type="Proteomes" id="UP000068067">
    <property type="component" value="Chromosome"/>
</dbReference>
<dbReference type="KEGG" id="cdx:CDES_14000"/>
<accession>A0A0M4CZS3</accession>
<keyword evidence="3" id="KW-1185">Reference proteome</keyword>
<organism evidence="2 3">
    <name type="scientific">Corynebacterium deserti GIMN1.010</name>
    <dbReference type="NCBI Taxonomy" id="931089"/>
    <lineage>
        <taxon>Bacteria</taxon>
        <taxon>Bacillati</taxon>
        <taxon>Actinomycetota</taxon>
        <taxon>Actinomycetes</taxon>
        <taxon>Mycobacteriales</taxon>
        <taxon>Corynebacteriaceae</taxon>
        <taxon>Corynebacterium</taxon>
    </lineage>
</organism>
<keyword evidence="1" id="KW-1133">Transmembrane helix</keyword>
<protein>
    <recommendedName>
        <fullName evidence="4">Branched-chain amino acid permease</fullName>
    </recommendedName>
</protein>
<reference evidence="2 3" key="1">
    <citation type="submission" date="2014-08" db="EMBL/GenBank/DDBJ databases">
        <title>Complete genome sequence of Corynebacterium deserti GIMN1.010 (=DSM 45689), isolated from desert sand in western China.</title>
        <authorList>
            <person name="Ruckert C."/>
            <person name="Albersmeier A."/>
            <person name="Kalinowski J."/>
        </authorList>
    </citation>
    <scope>NUCLEOTIDE SEQUENCE [LARGE SCALE GENOMIC DNA]</scope>
    <source>
        <strain evidence="2 3">GIMN1.010</strain>
    </source>
</reference>
<evidence type="ECO:0000313" key="2">
    <source>
        <dbReference type="EMBL" id="ALC07125.1"/>
    </source>
</evidence>
<dbReference type="RefSeq" id="WP_053545988.1">
    <property type="nucleotide sequence ID" value="NZ_CP009220.1"/>
</dbReference>
<dbReference type="PATRIC" id="fig|931089.4.peg.2831"/>
<dbReference type="EMBL" id="CP009220">
    <property type="protein sequence ID" value="ALC07125.1"/>
    <property type="molecule type" value="Genomic_DNA"/>
</dbReference>
<gene>
    <name evidence="2" type="ORF">CDES_14000</name>
</gene>
<feature type="transmembrane region" description="Helical" evidence="1">
    <location>
        <begin position="96"/>
        <end position="114"/>
    </location>
</feature>
<dbReference type="PIRSF" id="PIRSF003203">
    <property type="entry name" value="AzlD"/>
    <property type="match status" value="1"/>
</dbReference>
<proteinExistence type="predicted"/>
<name>A0A0M4CZS3_9CORY</name>